<organism evidence="2 3">
    <name type="scientific">Streptomyces daqingensis</name>
    <dbReference type="NCBI Taxonomy" id="1472640"/>
    <lineage>
        <taxon>Bacteria</taxon>
        <taxon>Bacillati</taxon>
        <taxon>Actinomycetota</taxon>
        <taxon>Actinomycetes</taxon>
        <taxon>Kitasatosporales</taxon>
        <taxon>Streptomycetaceae</taxon>
        <taxon>Streptomyces</taxon>
    </lineage>
</organism>
<keyword evidence="3" id="KW-1185">Reference proteome</keyword>
<dbReference type="InterPro" id="IPR004360">
    <property type="entry name" value="Glyas_Fos-R_dOase_dom"/>
</dbReference>
<dbReference type="Gene3D" id="3.10.180.10">
    <property type="entry name" value="2,3-Dihydroxybiphenyl 1,2-Dioxygenase, domain 1"/>
    <property type="match status" value="1"/>
</dbReference>
<gene>
    <name evidence="2" type="ORF">GCM10012287_17840</name>
</gene>
<dbReference type="Pfam" id="PF00903">
    <property type="entry name" value="Glyoxalase"/>
    <property type="match status" value="1"/>
</dbReference>
<feature type="domain" description="VOC" evidence="1">
    <location>
        <begin position="4"/>
        <end position="129"/>
    </location>
</feature>
<dbReference type="InterPro" id="IPR037523">
    <property type="entry name" value="VOC_core"/>
</dbReference>
<evidence type="ECO:0000313" key="2">
    <source>
        <dbReference type="EMBL" id="GGO46748.1"/>
    </source>
</evidence>
<comment type="caution">
    <text evidence="2">The sequence shown here is derived from an EMBL/GenBank/DDBJ whole genome shotgun (WGS) entry which is preliminary data.</text>
</comment>
<sequence length="149" mass="15943">MEQRTHFVTLATPDLDASRRFYRDGLGWVPLADVPGEIVFFQTGPGLVLGFFEESKFREDMDGAVSSTSTTGVTLSHNVGSPGEVDALVDAAVRAGARLVKSPRPVPVFDGYHGHFADPNGVVWEVCHNPGWSVDDAGRVSLGAGEESN</sequence>
<dbReference type="RefSeq" id="WP_189036514.1">
    <property type="nucleotide sequence ID" value="NZ_BMMP01000004.1"/>
</dbReference>
<evidence type="ECO:0000313" key="3">
    <source>
        <dbReference type="Proteomes" id="UP000631535"/>
    </source>
</evidence>
<dbReference type="PANTHER" id="PTHR36503:SF1">
    <property type="entry name" value="BLR2520 PROTEIN"/>
    <property type="match status" value="1"/>
</dbReference>
<dbReference type="EMBL" id="BMMP01000004">
    <property type="protein sequence ID" value="GGO46748.1"/>
    <property type="molecule type" value="Genomic_DNA"/>
</dbReference>
<dbReference type="PROSITE" id="PS51819">
    <property type="entry name" value="VOC"/>
    <property type="match status" value="1"/>
</dbReference>
<dbReference type="SUPFAM" id="SSF54593">
    <property type="entry name" value="Glyoxalase/Bleomycin resistance protein/Dihydroxybiphenyl dioxygenase"/>
    <property type="match status" value="1"/>
</dbReference>
<dbReference type="InterPro" id="IPR029068">
    <property type="entry name" value="Glyas_Bleomycin-R_OHBP_Dase"/>
</dbReference>
<reference evidence="3" key="1">
    <citation type="journal article" date="2019" name="Int. J. Syst. Evol. Microbiol.">
        <title>The Global Catalogue of Microorganisms (GCM) 10K type strain sequencing project: providing services to taxonomists for standard genome sequencing and annotation.</title>
        <authorList>
            <consortium name="The Broad Institute Genomics Platform"/>
            <consortium name="The Broad Institute Genome Sequencing Center for Infectious Disease"/>
            <person name="Wu L."/>
            <person name="Ma J."/>
        </authorList>
    </citation>
    <scope>NUCLEOTIDE SEQUENCE [LARGE SCALE GENOMIC DNA]</scope>
    <source>
        <strain evidence="3">CGMCC 4.7178</strain>
    </source>
</reference>
<accession>A0ABQ2M4D8</accession>
<name>A0ABQ2M4D8_9ACTN</name>
<dbReference type="PANTHER" id="PTHR36503">
    <property type="entry name" value="BLR2520 PROTEIN"/>
    <property type="match status" value="1"/>
</dbReference>
<dbReference type="Proteomes" id="UP000631535">
    <property type="component" value="Unassembled WGS sequence"/>
</dbReference>
<proteinExistence type="predicted"/>
<protein>
    <submittedName>
        <fullName evidence="2">Glyoxalase/bleomycin resistance protein</fullName>
    </submittedName>
</protein>
<evidence type="ECO:0000259" key="1">
    <source>
        <dbReference type="PROSITE" id="PS51819"/>
    </source>
</evidence>